<evidence type="ECO:0000256" key="6">
    <source>
        <dbReference type="RuleBase" id="RU361277"/>
    </source>
</evidence>
<keyword evidence="4" id="KW-0560">Oxidoreductase</keyword>
<name>A0ABU7KNF4_9ACTN</name>
<dbReference type="PROSITE" id="PS00059">
    <property type="entry name" value="ADH_ZINC"/>
    <property type="match status" value="1"/>
</dbReference>
<dbReference type="Gene3D" id="3.90.180.10">
    <property type="entry name" value="Medium-chain alcohol dehydrogenases, catalytic domain"/>
    <property type="match status" value="1"/>
</dbReference>
<dbReference type="Pfam" id="PF08240">
    <property type="entry name" value="ADH_N"/>
    <property type="match status" value="1"/>
</dbReference>
<comment type="similarity">
    <text evidence="1 6">Belongs to the zinc-containing alcohol dehydrogenase family.</text>
</comment>
<keyword evidence="5" id="KW-0520">NAD</keyword>
<reference evidence="8 9" key="1">
    <citation type="submission" date="2023-07" db="EMBL/GenBank/DDBJ databases">
        <authorList>
            <person name="Girao M."/>
            <person name="Carvalho M.F."/>
        </authorList>
    </citation>
    <scope>NUCLEOTIDE SEQUENCE [LARGE SCALE GENOMIC DNA]</scope>
    <source>
        <strain evidence="8 9">66/93</strain>
    </source>
</reference>
<dbReference type="PANTHER" id="PTHR43880:SF12">
    <property type="entry name" value="ALCOHOL DEHYDROGENASE CLASS-3"/>
    <property type="match status" value="1"/>
</dbReference>
<evidence type="ECO:0000256" key="5">
    <source>
        <dbReference type="ARBA" id="ARBA00023027"/>
    </source>
</evidence>
<dbReference type="SMART" id="SM00829">
    <property type="entry name" value="PKS_ER"/>
    <property type="match status" value="1"/>
</dbReference>
<dbReference type="SUPFAM" id="SSF50129">
    <property type="entry name" value="GroES-like"/>
    <property type="match status" value="1"/>
</dbReference>
<evidence type="ECO:0000256" key="3">
    <source>
        <dbReference type="ARBA" id="ARBA00022833"/>
    </source>
</evidence>
<keyword evidence="2 6" id="KW-0479">Metal-binding</keyword>
<evidence type="ECO:0000256" key="2">
    <source>
        <dbReference type="ARBA" id="ARBA00022723"/>
    </source>
</evidence>
<sequence length="359" mass="37738">MDPCHAAVLRTPDNPMRVERISLRPPRGGEVLVRTMSAGICGTDLHFATGRFPYPLPTVLGHEASGIVEATGPGVDEFSPGDRVIVCDQVFCGRCAACLSGEMVYCIDPGPKQRQRDRLRVEGAAVRQYLGVSAFAEQMVVDATALIPMPRELSFEAGALLSCCLTTGMASVFNVAGVRPGSTVAILGCGGVGLGAVQAARISGAARIIATDLEEHRLQAACDLGATDTLNAGKVDITGSIQELCGGVDYAIEAVGLVETASQAFTVLRPGGNAVVMGMMPANATIPVPGRLLRQGRTLAGTVMGSVRTRHDIPRYAELALRGTLDTERLITSIRPLAQVDDAVQAATERTGIRELLEF</sequence>
<dbReference type="InterPro" id="IPR036291">
    <property type="entry name" value="NAD(P)-bd_dom_sf"/>
</dbReference>
<dbReference type="Pfam" id="PF00107">
    <property type="entry name" value="ADH_zinc_N"/>
    <property type="match status" value="1"/>
</dbReference>
<dbReference type="SUPFAM" id="SSF51735">
    <property type="entry name" value="NAD(P)-binding Rossmann-fold domains"/>
    <property type="match status" value="1"/>
</dbReference>
<dbReference type="InterPro" id="IPR020843">
    <property type="entry name" value="ER"/>
</dbReference>
<comment type="cofactor">
    <cofactor evidence="6">
        <name>Zn(2+)</name>
        <dbReference type="ChEBI" id="CHEBI:29105"/>
    </cofactor>
</comment>
<evidence type="ECO:0000313" key="9">
    <source>
        <dbReference type="Proteomes" id="UP001348641"/>
    </source>
</evidence>
<keyword evidence="3 6" id="KW-0862">Zinc</keyword>
<evidence type="ECO:0000313" key="8">
    <source>
        <dbReference type="EMBL" id="MEE2050662.1"/>
    </source>
</evidence>
<dbReference type="RefSeq" id="WP_330157858.1">
    <property type="nucleotide sequence ID" value="NZ_BAAAJA010000005.1"/>
</dbReference>
<comment type="caution">
    <text evidence="8">The sequence shown here is derived from an EMBL/GenBank/DDBJ whole genome shotgun (WGS) entry which is preliminary data.</text>
</comment>
<dbReference type="InterPro" id="IPR011032">
    <property type="entry name" value="GroES-like_sf"/>
</dbReference>
<dbReference type="EMBL" id="JAUUCC010000017">
    <property type="protein sequence ID" value="MEE2050662.1"/>
    <property type="molecule type" value="Genomic_DNA"/>
</dbReference>
<dbReference type="Gene3D" id="3.40.50.720">
    <property type="entry name" value="NAD(P)-binding Rossmann-like Domain"/>
    <property type="match status" value="1"/>
</dbReference>
<protein>
    <submittedName>
        <fullName evidence="8">Zinc-binding dehydrogenase</fullName>
    </submittedName>
</protein>
<feature type="domain" description="Enoyl reductase (ER)" evidence="7">
    <location>
        <begin position="10"/>
        <end position="353"/>
    </location>
</feature>
<organism evidence="8 9">
    <name type="scientific">Nocardiopsis tropica</name>
    <dbReference type="NCBI Taxonomy" id="109330"/>
    <lineage>
        <taxon>Bacteria</taxon>
        <taxon>Bacillati</taxon>
        <taxon>Actinomycetota</taxon>
        <taxon>Actinomycetes</taxon>
        <taxon>Streptosporangiales</taxon>
        <taxon>Nocardiopsidaceae</taxon>
        <taxon>Nocardiopsis</taxon>
    </lineage>
</organism>
<proteinExistence type="inferred from homology"/>
<dbReference type="InterPro" id="IPR013149">
    <property type="entry name" value="ADH-like_C"/>
</dbReference>
<evidence type="ECO:0000256" key="4">
    <source>
        <dbReference type="ARBA" id="ARBA00023002"/>
    </source>
</evidence>
<gene>
    <name evidence="8" type="ORF">Q8A49_09140</name>
</gene>
<accession>A0ABU7KNF4</accession>
<dbReference type="InterPro" id="IPR013154">
    <property type="entry name" value="ADH-like_N"/>
</dbReference>
<evidence type="ECO:0000256" key="1">
    <source>
        <dbReference type="ARBA" id="ARBA00008072"/>
    </source>
</evidence>
<dbReference type="PANTHER" id="PTHR43880">
    <property type="entry name" value="ALCOHOL DEHYDROGENASE"/>
    <property type="match status" value="1"/>
</dbReference>
<evidence type="ECO:0000259" key="7">
    <source>
        <dbReference type="SMART" id="SM00829"/>
    </source>
</evidence>
<dbReference type="Proteomes" id="UP001348641">
    <property type="component" value="Unassembled WGS sequence"/>
</dbReference>
<dbReference type="InterPro" id="IPR002328">
    <property type="entry name" value="ADH_Zn_CS"/>
</dbReference>